<evidence type="ECO:0000313" key="2">
    <source>
        <dbReference type="EMBL" id="MDN2483347.1"/>
    </source>
</evidence>
<keyword evidence="3" id="KW-1185">Reference proteome</keyword>
<proteinExistence type="predicted"/>
<sequence length="167" mass="18902">MFRQLGLSVLLVSSFTAWACGLHQSTGFNMVIEEGSLDVFARVIDVRQSNEFNNADKPDHFRLYSLRSALAEPSDNKLDFAIFEAVKGHYSEVIVNESVLVTGMNEFPGEDDLLVVTELDILDALASGLITWQQANERNLVRVNGPESKKQQLDEWFNQLFDFKENE</sequence>
<organism evidence="2 3">
    <name type="scientific">Vibrio agarivorans</name>
    <dbReference type="NCBI Taxonomy" id="153622"/>
    <lineage>
        <taxon>Bacteria</taxon>
        <taxon>Pseudomonadati</taxon>
        <taxon>Pseudomonadota</taxon>
        <taxon>Gammaproteobacteria</taxon>
        <taxon>Vibrionales</taxon>
        <taxon>Vibrionaceae</taxon>
        <taxon>Vibrio</taxon>
    </lineage>
</organism>
<protein>
    <submittedName>
        <fullName evidence="2">Uncharacterized protein</fullName>
    </submittedName>
</protein>
<dbReference type="Proteomes" id="UP001169719">
    <property type="component" value="Unassembled WGS sequence"/>
</dbReference>
<dbReference type="RefSeq" id="WP_289963407.1">
    <property type="nucleotide sequence ID" value="NZ_JAUEOZ010000002.1"/>
</dbReference>
<comment type="caution">
    <text evidence="2">The sequence shown here is derived from an EMBL/GenBank/DDBJ whole genome shotgun (WGS) entry which is preliminary data.</text>
</comment>
<feature type="chain" id="PRO_5045487155" evidence="1">
    <location>
        <begin position="20"/>
        <end position="167"/>
    </location>
</feature>
<feature type="signal peptide" evidence="1">
    <location>
        <begin position="1"/>
        <end position="19"/>
    </location>
</feature>
<reference evidence="2" key="1">
    <citation type="submission" date="2024-05" db="EMBL/GenBank/DDBJ databases">
        <title>Genome Sequences of Four Agar- Degrading Marine Bacteria.</title>
        <authorList>
            <person name="Phillips E.K."/>
            <person name="Shaffer J.C."/>
            <person name="Henson M.W."/>
            <person name="Temperton B."/>
            <person name="Thrash C.J."/>
            <person name="Martin M.O."/>
        </authorList>
    </citation>
    <scope>NUCLEOTIDE SEQUENCE</scope>
    <source>
        <strain evidence="2">EKP203</strain>
    </source>
</reference>
<name>A0ABT7Y5R2_9VIBR</name>
<dbReference type="EMBL" id="JAUEOZ010000002">
    <property type="protein sequence ID" value="MDN2483347.1"/>
    <property type="molecule type" value="Genomic_DNA"/>
</dbReference>
<keyword evidence="1" id="KW-0732">Signal</keyword>
<evidence type="ECO:0000256" key="1">
    <source>
        <dbReference type="SAM" id="SignalP"/>
    </source>
</evidence>
<evidence type="ECO:0000313" key="3">
    <source>
        <dbReference type="Proteomes" id="UP001169719"/>
    </source>
</evidence>
<gene>
    <name evidence="2" type="ORF">QWJ08_18550</name>
</gene>
<accession>A0ABT7Y5R2</accession>